<reference evidence="2 3" key="1">
    <citation type="submission" date="2019-04" db="EMBL/GenBank/DDBJ databases">
        <title>Draft genome of the big-headed turtle Platysternon megacephalum.</title>
        <authorList>
            <person name="Gong S."/>
        </authorList>
    </citation>
    <scope>NUCLEOTIDE SEQUENCE [LARGE SCALE GENOMIC DNA]</scope>
    <source>
        <strain evidence="2">DO16091913</strain>
        <tissue evidence="2">Muscle</tissue>
    </source>
</reference>
<keyword evidence="3" id="KW-1185">Reference proteome</keyword>
<organism evidence="2 3">
    <name type="scientific">Platysternon megacephalum</name>
    <name type="common">big-headed turtle</name>
    <dbReference type="NCBI Taxonomy" id="55544"/>
    <lineage>
        <taxon>Eukaryota</taxon>
        <taxon>Metazoa</taxon>
        <taxon>Chordata</taxon>
        <taxon>Craniata</taxon>
        <taxon>Vertebrata</taxon>
        <taxon>Euteleostomi</taxon>
        <taxon>Archelosauria</taxon>
        <taxon>Testudinata</taxon>
        <taxon>Testudines</taxon>
        <taxon>Cryptodira</taxon>
        <taxon>Durocryptodira</taxon>
        <taxon>Testudinoidea</taxon>
        <taxon>Platysternidae</taxon>
        <taxon>Platysternon</taxon>
    </lineage>
</organism>
<feature type="region of interest" description="Disordered" evidence="1">
    <location>
        <begin position="82"/>
        <end position="115"/>
    </location>
</feature>
<gene>
    <name evidence="2" type="ORF">DR999_PMT14712</name>
</gene>
<protein>
    <submittedName>
        <fullName evidence="2">Stathmin-4</fullName>
    </submittedName>
</protein>
<feature type="region of interest" description="Disordered" evidence="1">
    <location>
        <begin position="25"/>
        <end position="44"/>
    </location>
</feature>
<dbReference type="EMBL" id="QXTE01000170">
    <property type="protein sequence ID" value="TFK02982.1"/>
    <property type="molecule type" value="Genomic_DNA"/>
</dbReference>
<feature type="compositionally biased region" description="Polar residues" evidence="1">
    <location>
        <begin position="92"/>
        <end position="107"/>
    </location>
</feature>
<dbReference type="Proteomes" id="UP000297703">
    <property type="component" value="Unassembled WGS sequence"/>
</dbReference>
<evidence type="ECO:0000313" key="2">
    <source>
        <dbReference type="EMBL" id="TFK02982.1"/>
    </source>
</evidence>
<accession>A0A4D9E4C2</accession>
<proteinExistence type="predicted"/>
<sequence length="180" mass="19462">MISSRPLAEERAHDEIVGSSLSALGSSLRNIPTPREGAVHSNSPTALSLSLTAPAQRRGCLWAGGRVLQSLWRRNGTLPDPGLGVLKPTLHHNPSSGQPGPGNSRSANGEAHKLQQKYEDRSYESIVSVQWQGSLDDGQAFTASLLLSLSSNMLISRVPEHGEWLLLLRDQQVRTETGEL</sequence>
<name>A0A4D9E4C2_9SAUR</name>
<reference evidence="2 3" key="2">
    <citation type="submission" date="2019-04" db="EMBL/GenBank/DDBJ databases">
        <title>The genome sequence of big-headed turtle.</title>
        <authorList>
            <person name="Gong S."/>
        </authorList>
    </citation>
    <scope>NUCLEOTIDE SEQUENCE [LARGE SCALE GENOMIC DNA]</scope>
    <source>
        <strain evidence="2">DO16091913</strain>
        <tissue evidence="2">Muscle</tissue>
    </source>
</reference>
<evidence type="ECO:0000313" key="3">
    <source>
        <dbReference type="Proteomes" id="UP000297703"/>
    </source>
</evidence>
<comment type="caution">
    <text evidence="2">The sequence shown here is derived from an EMBL/GenBank/DDBJ whole genome shotgun (WGS) entry which is preliminary data.</text>
</comment>
<evidence type="ECO:0000256" key="1">
    <source>
        <dbReference type="SAM" id="MobiDB-lite"/>
    </source>
</evidence>
<dbReference type="AlphaFoldDB" id="A0A4D9E4C2"/>